<dbReference type="InterPro" id="IPR013325">
    <property type="entry name" value="RNA_pol_sigma_r2"/>
</dbReference>
<keyword evidence="3" id="KW-0731">Sigma factor</keyword>
<evidence type="ECO:0000313" key="8">
    <source>
        <dbReference type="Proteomes" id="UP000601223"/>
    </source>
</evidence>
<comment type="similarity">
    <text evidence="1">Belongs to the sigma-70 factor family. ECF subfamily.</text>
</comment>
<gene>
    <name evidence="7" type="ORF">Cba03nite_67200</name>
</gene>
<comment type="caution">
    <text evidence="7">The sequence shown here is derived from an EMBL/GenBank/DDBJ whole genome shotgun (WGS) entry which is preliminary data.</text>
</comment>
<dbReference type="Pfam" id="PF08281">
    <property type="entry name" value="Sigma70_r4_2"/>
    <property type="match status" value="1"/>
</dbReference>
<dbReference type="CDD" id="cd06171">
    <property type="entry name" value="Sigma70_r4"/>
    <property type="match status" value="1"/>
</dbReference>
<dbReference type="GO" id="GO:0006352">
    <property type="term" value="P:DNA-templated transcription initiation"/>
    <property type="evidence" value="ECO:0007669"/>
    <property type="project" value="InterPro"/>
</dbReference>
<evidence type="ECO:0000256" key="4">
    <source>
        <dbReference type="ARBA" id="ARBA00023125"/>
    </source>
</evidence>
<organism evidence="7 8">
    <name type="scientific">Catellatospora bangladeshensis</name>
    <dbReference type="NCBI Taxonomy" id="310355"/>
    <lineage>
        <taxon>Bacteria</taxon>
        <taxon>Bacillati</taxon>
        <taxon>Actinomycetota</taxon>
        <taxon>Actinomycetes</taxon>
        <taxon>Micromonosporales</taxon>
        <taxon>Micromonosporaceae</taxon>
        <taxon>Catellatospora</taxon>
    </lineage>
</organism>
<dbReference type="InterPro" id="IPR013249">
    <property type="entry name" value="RNA_pol_sigma70_r4_t2"/>
</dbReference>
<dbReference type="PANTHER" id="PTHR43133:SF50">
    <property type="entry name" value="ECF RNA POLYMERASE SIGMA FACTOR SIGM"/>
    <property type="match status" value="1"/>
</dbReference>
<keyword evidence="8" id="KW-1185">Reference proteome</keyword>
<evidence type="ECO:0000256" key="5">
    <source>
        <dbReference type="ARBA" id="ARBA00023163"/>
    </source>
</evidence>
<dbReference type="NCBIfam" id="TIGR02937">
    <property type="entry name" value="sigma70-ECF"/>
    <property type="match status" value="1"/>
</dbReference>
<dbReference type="PANTHER" id="PTHR43133">
    <property type="entry name" value="RNA POLYMERASE ECF-TYPE SIGMA FACTO"/>
    <property type="match status" value="1"/>
</dbReference>
<name>A0A8J3JIK1_9ACTN</name>
<evidence type="ECO:0000256" key="1">
    <source>
        <dbReference type="ARBA" id="ARBA00010641"/>
    </source>
</evidence>
<evidence type="ECO:0000259" key="6">
    <source>
        <dbReference type="Pfam" id="PF08281"/>
    </source>
</evidence>
<dbReference type="EMBL" id="BONF01000046">
    <property type="protein sequence ID" value="GIF85371.1"/>
    <property type="molecule type" value="Genomic_DNA"/>
</dbReference>
<sequence>MRTHRTIEQDEASPPAHDIDEFYAVNFQPLTIQLYAYTGDLGLAQEFVQEAFCRAIPRWSQLAAYDDPLAWVRRVAFNLANSRWRRVRSALAFARTQREEHVPGPGPDRVVLARALSKLPASHRRVVVLHHLADVPVAEIARTEHVAEGTVRVWLHRGRAALASELADLRKDHRHV</sequence>
<dbReference type="InterPro" id="IPR039425">
    <property type="entry name" value="RNA_pol_sigma-70-like"/>
</dbReference>
<dbReference type="Gene3D" id="1.10.10.10">
    <property type="entry name" value="Winged helix-like DNA-binding domain superfamily/Winged helix DNA-binding domain"/>
    <property type="match status" value="1"/>
</dbReference>
<dbReference type="Proteomes" id="UP000601223">
    <property type="component" value="Unassembled WGS sequence"/>
</dbReference>
<dbReference type="InterPro" id="IPR014284">
    <property type="entry name" value="RNA_pol_sigma-70_dom"/>
</dbReference>
<dbReference type="AlphaFoldDB" id="A0A8J3JIK1"/>
<dbReference type="SUPFAM" id="SSF88946">
    <property type="entry name" value="Sigma2 domain of RNA polymerase sigma factors"/>
    <property type="match status" value="1"/>
</dbReference>
<evidence type="ECO:0000256" key="3">
    <source>
        <dbReference type="ARBA" id="ARBA00023082"/>
    </source>
</evidence>
<evidence type="ECO:0000313" key="7">
    <source>
        <dbReference type="EMBL" id="GIF85371.1"/>
    </source>
</evidence>
<accession>A0A8J3JIK1</accession>
<dbReference type="InterPro" id="IPR036388">
    <property type="entry name" value="WH-like_DNA-bd_sf"/>
</dbReference>
<dbReference type="RefSeq" id="WP_203755171.1">
    <property type="nucleotide sequence ID" value="NZ_BONF01000046.1"/>
</dbReference>
<reference evidence="7 8" key="1">
    <citation type="submission" date="2021-01" db="EMBL/GenBank/DDBJ databases">
        <title>Whole genome shotgun sequence of Catellatospora bangladeshensis NBRC 107357.</title>
        <authorList>
            <person name="Komaki H."/>
            <person name="Tamura T."/>
        </authorList>
    </citation>
    <scope>NUCLEOTIDE SEQUENCE [LARGE SCALE GENOMIC DNA]</scope>
    <source>
        <strain evidence="7 8">NBRC 107357</strain>
    </source>
</reference>
<feature type="domain" description="RNA polymerase sigma factor 70 region 4 type 2" evidence="6">
    <location>
        <begin position="111"/>
        <end position="162"/>
    </location>
</feature>
<keyword evidence="5" id="KW-0804">Transcription</keyword>
<evidence type="ECO:0000256" key="2">
    <source>
        <dbReference type="ARBA" id="ARBA00023015"/>
    </source>
</evidence>
<dbReference type="Gene3D" id="1.10.1740.10">
    <property type="match status" value="1"/>
</dbReference>
<dbReference type="InterPro" id="IPR013324">
    <property type="entry name" value="RNA_pol_sigma_r3/r4-like"/>
</dbReference>
<keyword evidence="2" id="KW-0805">Transcription regulation</keyword>
<dbReference type="GO" id="GO:0003677">
    <property type="term" value="F:DNA binding"/>
    <property type="evidence" value="ECO:0007669"/>
    <property type="project" value="UniProtKB-KW"/>
</dbReference>
<proteinExistence type="inferred from homology"/>
<dbReference type="GO" id="GO:0016987">
    <property type="term" value="F:sigma factor activity"/>
    <property type="evidence" value="ECO:0007669"/>
    <property type="project" value="UniProtKB-KW"/>
</dbReference>
<dbReference type="SUPFAM" id="SSF88659">
    <property type="entry name" value="Sigma3 and sigma4 domains of RNA polymerase sigma factors"/>
    <property type="match status" value="1"/>
</dbReference>
<keyword evidence="4" id="KW-0238">DNA-binding</keyword>
<protein>
    <submittedName>
        <fullName evidence="7">RNA polymerase sigma24 factor</fullName>
    </submittedName>
</protein>